<dbReference type="InterPro" id="IPR007598">
    <property type="entry name" value="DUF577"/>
</dbReference>
<feature type="domain" description="DUF577" evidence="1">
    <location>
        <begin position="92"/>
        <end position="259"/>
    </location>
</feature>
<protein>
    <recommendedName>
        <fullName evidence="1">DUF577 domain-containing protein</fullName>
    </recommendedName>
</protein>
<reference evidence="3" key="1">
    <citation type="journal article" date="2016" name="Proc. Natl. Acad. Sci. U.S.A.">
        <title>Chromosome-level assembly of Arabidopsis thaliana Ler reveals the extent of translocation and inversion polymorphisms.</title>
        <authorList>
            <person name="Zapata L."/>
            <person name="Ding J."/>
            <person name="Willing E.M."/>
            <person name="Hartwig B."/>
            <person name="Bezdan D."/>
            <person name="Jiao W.B."/>
            <person name="Patel V."/>
            <person name="Velikkakam James G."/>
            <person name="Koornneef M."/>
            <person name="Ossowski S."/>
            <person name="Schneeberger K."/>
        </authorList>
    </citation>
    <scope>NUCLEOTIDE SEQUENCE [LARGE SCALE GENOMIC DNA]</scope>
    <source>
        <strain evidence="3">cv. Landsberg erecta</strain>
    </source>
</reference>
<dbReference type="PANTHER" id="PTHR31861">
    <property type="entry name" value="OS10G0507500 PROTEIN"/>
    <property type="match status" value="1"/>
</dbReference>
<dbReference type="EMBL" id="LUHQ01000005">
    <property type="protein sequence ID" value="OAO94479.1"/>
    <property type="molecule type" value="Genomic_DNA"/>
</dbReference>
<evidence type="ECO:0000313" key="3">
    <source>
        <dbReference type="Proteomes" id="UP000078284"/>
    </source>
</evidence>
<evidence type="ECO:0000259" key="1">
    <source>
        <dbReference type="Pfam" id="PF04510"/>
    </source>
</evidence>
<evidence type="ECO:0000313" key="2">
    <source>
        <dbReference type="EMBL" id="OAO94479.1"/>
    </source>
</evidence>
<organism evidence="2 3">
    <name type="scientific">Arabidopsis thaliana</name>
    <name type="common">Mouse-ear cress</name>
    <dbReference type="NCBI Taxonomy" id="3702"/>
    <lineage>
        <taxon>Eukaryota</taxon>
        <taxon>Viridiplantae</taxon>
        <taxon>Streptophyta</taxon>
        <taxon>Embryophyta</taxon>
        <taxon>Tracheophyta</taxon>
        <taxon>Spermatophyta</taxon>
        <taxon>Magnoliopsida</taxon>
        <taxon>eudicotyledons</taxon>
        <taxon>Gunneridae</taxon>
        <taxon>Pentapetalae</taxon>
        <taxon>rosids</taxon>
        <taxon>malvids</taxon>
        <taxon>Brassicales</taxon>
        <taxon>Brassicaceae</taxon>
        <taxon>Camelineae</taxon>
        <taxon>Arabidopsis</taxon>
    </lineage>
</organism>
<gene>
    <name evidence="2" type="ordered locus">AXX17_At5g34790</name>
</gene>
<accession>A0A178UL36</accession>
<comment type="caution">
    <text evidence="2">The sequence shown here is derived from an EMBL/GenBank/DDBJ whole genome shotgun (WGS) entry which is preliminary data.</text>
</comment>
<dbReference type="AlphaFoldDB" id="A0A178UL36"/>
<feature type="domain" description="DUF577" evidence="1">
    <location>
        <begin position="376"/>
        <end position="427"/>
    </location>
</feature>
<dbReference type="Proteomes" id="UP000078284">
    <property type="component" value="Chromosome 5"/>
</dbReference>
<dbReference type="ExpressionAtlas" id="A0A178UL36">
    <property type="expression patterns" value="baseline and differential"/>
</dbReference>
<sequence length="566" mass="66421">MKAREILTSPNLDGLTMIVDNLYTRKQSEDYKTARTLYDFFVSNFPNCLTLKLLKIYLSSSDQVLRLRSIGHLSETLPGLRNRNFKLSLVALHEIKPLLISCLTRQNPRKCDTNCLRVIVSFVAENVMSFYNGRWEELSEYILLLVNQDPIRAFSYFIELPLLYEDFINRFLEKLREEVYKVLLHPEKNKEEAWVLALTSAVKMGIEVSDSVMRREILHNVMKSAFEVMWLGMEREFAIRGLQYLDKYLAKEAKLCKWSSKQCGFVAAFAYAIAGVGTSTKEEAKKIFVMVTNMDKYVLNPAFKLEHFRVDNQDLGVDSDRELYYMFRQCTPMEVLSFFAIPGSDYRSREIAIKRLYDSLCDHTSSQWEIDVSEIRGLQPLLITCLKEEGLPENIYKILGQVVFHVAQETFNYEKDPWFDLWDYIGNLTPPRELLVDNSRWVLAFTGAYCSAIHLLEVKSHAGYVKEIAYKMIDSVRELVERGMEVGLVTRAFRDLQSIVKKQWDWYMTCECRFLKGLLWRLYAIKVRNHQWRSFKYVLRRINVNIERSVDENLKILPTSEFNWLR</sequence>
<feature type="domain" description="DUF577" evidence="1">
    <location>
        <begin position="428"/>
        <end position="509"/>
    </location>
</feature>
<dbReference type="Pfam" id="PF04510">
    <property type="entry name" value="DUF577"/>
    <property type="match status" value="3"/>
</dbReference>
<proteinExistence type="predicted"/>
<name>A0A178UL36_ARATH</name>
<dbReference type="PANTHER" id="PTHR31861:SF21">
    <property type="entry name" value="DUF577 DOMAIN-CONTAINING PROTEIN-RELATED"/>
    <property type="match status" value="1"/>
</dbReference>